<dbReference type="Pfam" id="PF09995">
    <property type="entry name" value="MPAB_Lcp_cat"/>
    <property type="match status" value="1"/>
</dbReference>
<dbReference type="PANTHER" id="PTHR36151:SF3">
    <property type="entry name" value="ER-BOUND OXYGENASE MPAB_MPAB'_RUBBER OXYGENASE CATALYTIC DOMAIN-CONTAINING PROTEIN"/>
    <property type="match status" value="1"/>
</dbReference>
<dbReference type="GO" id="GO:0016491">
    <property type="term" value="F:oxidoreductase activity"/>
    <property type="evidence" value="ECO:0007669"/>
    <property type="project" value="InterPro"/>
</dbReference>
<dbReference type="RefSeq" id="WP_023364777.1">
    <property type="nucleotide sequence ID" value="NZ_BLYZ01000002.1"/>
</dbReference>
<name>A0A653F3F6_MYCKA</name>
<sequence length="296" mass="34040">MARPAAKRVERRPIEPNTRLWDEMGLITFSLAAGSSFLLQAMEPSIAAVVDEHSTFRTDPLGRTIRSVASVMTWIYGGDEALAEADRLRALHAKLQSVDENGVRHTALATGPWAFVMQTNAYCTLEASTYFLRYPLTPADKEALYQEFKQVWRNFGVVEKEIPDTYAELVEHVETVINDRLHESKVAREVLEVFRNPPLPQQIPRLFEPLWRLAVAPTARVQHFILIGTTPASARRKLGLRWSRTDEFKLRLLGQTIAYGVSLLPERLRYFPIAYEARQLERNRMRLHKLLEMRPF</sequence>
<evidence type="ECO:0000313" key="2">
    <source>
        <dbReference type="EMBL" id="VTP04188.1"/>
    </source>
</evidence>
<reference evidence="2" key="1">
    <citation type="submission" date="2019-05" db="EMBL/GenBank/DDBJ databases">
        <authorList>
            <person name="Naeem R."/>
            <person name="Antony C."/>
            <person name="Guan Q."/>
        </authorList>
    </citation>
    <scope>NUCLEOTIDE SEQUENCE</scope>
    <source>
        <strain evidence="2">3</strain>
    </source>
</reference>
<evidence type="ECO:0000259" key="1">
    <source>
        <dbReference type="Pfam" id="PF09995"/>
    </source>
</evidence>
<dbReference type="AlphaFoldDB" id="A0A653F3F6"/>
<dbReference type="GeneID" id="29698528"/>
<accession>A0A653F3F6</accession>
<proteinExistence type="predicted"/>
<dbReference type="InterPro" id="IPR018713">
    <property type="entry name" value="MPAB/Lcp_cat_dom"/>
</dbReference>
<feature type="domain" description="ER-bound oxygenase mpaB/mpaB'/Rubber oxygenase catalytic" evidence="1">
    <location>
        <begin position="21"/>
        <end position="257"/>
    </location>
</feature>
<organism evidence="2">
    <name type="scientific">Mycobacterium kansasii</name>
    <dbReference type="NCBI Taxonomy" id="1768"/>
    <lineage>
        <taxon>Bacteria</taxon>
        <taxon>Bacillati</taxon>
        <taxon>Actinomycetota</taxon>
        <taxon>Actinomycetes</taxon>
        <taxon>Mycobacteriales</taxon>
        <taxon>Mycobacteriaceae</taxon>
        <taxon>Mycobacterium</taxon>
    </lineage>
</organism>
<dbReference type="PANTHER" id="PTHR36151">
    <property type="entry name" value="BLR2777 PROTEIN"/>
    <property type="match status" value="1"/>
</dbReference>
<gene>
    <name evidence="2" type="ORF">BIN_B_04290</name>
</gene>
<dbReference type="EMBL" id="LR589362">
    <property type="protein sequence ID" value="VTP04188.1"/>
    <property type="molecule type" value="Genomic_DNA"/>
</dbReference>
<protein>
    <recommendedName>
        <fullName evidence="1">ER-bound oxygenase mpaB/mpaB'/Rubber oxygenase catalytic domain-containing protein</fullName>
    </recommendedName>
</protein>